<dbReference type="PANTHER" id="PTHR24292">
    <property type="entry name" value="CYTOCHROME P450"/>
    <property type="match status" value="1"/>
</dbReference>
<organism evidence="13">
    <name type="scientific">Cyprideis torosa</name>
    <dbReference type="NCBI Taxonomy" id="163714"/>
    <lineage>
        <taxon>Eukaryota</taxon>
        <taxon>Metazoa</taxon>
        <taxon>Ecdysozoa</taxon>
        <taxon>Arthropoda</taxon>
        <taxon>Crustacea</taxon>
        <taxon>Oligostraca</taxon>
        <taxon>Ostracoda</taxon>
        <taxon>Podocopa</taxon>
        <taxon>Podocopida</taxon>
        <taxon>Cytherocopina</taxon>
        <taxon>Cytheroidea</taxon>
        <taxon>Cytherideidae</taxon>
        <taxon>Cyprideis</taxon>
    </lineage>
</organism>
<evidence type="ECO:0000256" key="11">
    <source>
        <dbReference type="ARBA" id="ARBA00023033"/>
    </source>
</evidence>
<dbReference type="Gene3D" id="1.10.630.10">
    <property type="entry name" value="Cytochrome P450"/>
    <property type="match status" value="1"/>
</dbReference>
<dbReference type="GO" id="GO:0004497">
    <property type="term" value="F:monooxygenase activity"/>
    <property type="evidence" value="ECO:0007669"/>
    <property type="project" value="UniProtKB-KW"/>
</dbReference>
<dbReference type="PANTHER" id="PTHR24292:SF102">
    <property type="entry name" value="CYTOCHROME P450 FAMILY-RELATED"/>
    <property type="match status" value="1"/>
</dbReference>
<comment type="cofactor">
    <cofactor evidence="1">
        <name>heme</name>
        <dbReference type="ChEBI" id="CHEBI:30413"/>
    </cofactor>
</comment>
<reference evidence="13" key="1">
    <citation type="submission" date="2020-11" db="EMBL/GenBank/DDBJ databases">
        <authorList>
            <person name="Tran Van P."/>
        </authorList>
    </citation>
    <scope>NUCLEOTIDE SEQUENCE</scope>
</reference>
<dbReference type="InterPro" id="IPR050476">
    <property type="entry name" value="Insect_CytP450_Detox"/>
</dbReference>
<dbReference type="InterPro" id="IPR002401">
    <property type="entry name" value="Cyt_P450_E_grp-I"/>
</dbReference>
<evidence type="ECO:0000256" key="5">
    <source>
        <dbReference type="ARBA" id="ARBA00022617"/>
    </source>
</evidence>
<keyword evidence="5" id="KW-0349">Heme</keyword>
<gene>
    <name evidence="13" type="ORF">CTOB1V02_LOCUS3576</name>
</gene>
<dbReference type="GO" id="GO:0005506">
    <property type="term" value="F:iron ion binding"/>
    <property type="evidence" value="ECO:0007669"/>
    <property type="project" value="InterPro"/>
</dbReference>
<keyword evidence="11" id="KW-0503">Monooxygenase</keyword>
<comment type="similarity">
    <text evidence="4">Belongs to the cytochrome P450 family.</text>
</comment>
<evidence type="ECO:0000256" key="6">
    <source>
        <dbReference type="ARBA" id="ARBA00022723"/>
    </source>
</evidence>
<dbReference type="GO" id="GO:0020037">
    <property type="term" value="F:heme binding"/>
    <property type="evidence" value="ECO:0007669"/>
    <property type="project" value="InterPro"/>
</dbReference>
<dbReference type="EMBL" id="OB660621">
    <property type="protein sequence ID" value="CAD7225641.1"/>
    <property type="molecule type" value="Genomic_DNA"/>
</dbReference>
<evidence type="ECO:0000256" key="8">
    <source>
        <dbReference type="ARBA" id="ARBA00022848"/>
    </source>
</evidence>
<evidence type="ECO:0000256" key="10">
    <source>
        <dbReference type="ARBA" id="ARBA00023004"/>
    </source>
</evidence>
<evidence type="ECO:0000256" key="3">
    <source>
        <dbReference type="ARBA" id="ARBA00004406"/>
    </source>
</evidence>
<evidence type="ECO:0000256" key="1">
    <source>
        <dbReference type="ARBA" id="ARBA00001971"/>
    </source>
</evidence>
<keyword evidence="12" id="KW-0472">Membrane</keyword>
<accession>A0A7R8ZND1</accession>
<dbReference type="GO" id="GO:0005789">
    <property type="term" value="C:endoplasmic reticulum membrane"/>
    <property type="evidence" value="ECO:0007669"/>
    <property type="project" value="UniProtKB-SubCell"/>
</dbReference>
<keyword evidence="6" id="KW-0479">Metal-binding</keyword>
<evidence type="ECO:0000256" key="7">
    <source>
        <dbReference type="ARBA" id="ARBA00022824"/>
    </source>
</evidence>
<name>A0A7R8ZND1_9CRUS</name>
<evidence type="ECO:0000256" key="4">
    <source>
        <dbReference type="ARBA" id="ARBA00010617"/>
    </source>
</evidence>
<dbReference type="AlphaFoldDB" id="A0A7R8ZND1"/>
<sequence>MDFVVCWFVTLLSLFVWFIKHIFFDPLYFWDRLGVKTKPGARPIVGNLWGMWRTHQFREDLKDIQSLGPIYGSFEGSLPVLTVADPQVIKDLMITRFDHFTDRRMLPLPEYQRKVLFFLRGREWRTVRNVCSPFFSTGKIRHMSEVIASCVDDSVLRLKKNAEEEVEMKGTTIVLTMDVILRCVFGITVSDLDDPSNEIMMEAKSAFLTDELASPFVLFMCKDQDDKKVVLAQKQEQEKGSLLENTLGETNNQDPPIMTEEMVLAQCAQFLLAGFETTSTLLTTAVYSLTTNPDVQEKLFQELQQKTEGDESRINHDILSECKYLDHVIKETLRMYPPVYRIERVAVKDTKLGGIPVKRGQLIIVPIWALQNSSQYFPRPLVFDPDRWDPLRTIDGVTADAWLPFGTDLSEMESFKFVPMKIGVWCFNKEGTEKLRSAMTSGYGGTDSTPTVEFLSEEATMTEGADFIPDDNITLANSNSTAELPHDQVYLVAVPVLLVLSFCAILLNTTVLMSSRKIRRDNMNPFIRLTLSLTFANLLTSIVISASLLFDSLLPVGLKIKMPEFHYCFSLVIESLLIERKGPHVLCLEDGMFEGRVTPARGVKTIELEKISMAYPAEAVIVC</sequence>
<dbReference type="PRINTS" id="PR00463">
    <property type="entry name" value="EP450I"/>
</dbReference>
<protein>
    <submittedName>
        <fullName evidence="13">Uncharacterized protein</fullName>
    </submittedName>
</protein>
<evidence type="ECO:0000313" key="13">
    <source>
        <dbReference type="EMBL" id="CAD7225641.1"/>
    </source>
</evidence>
<dbReference type="Pfam" id="PF00067">
    <property type="entry name" value="p450"/>
    <property type="match status" value="2"/>
</dbReference>
<keyword evidence="10" id="KW-0408">Iron</keyword>
<dbReference type="InterPro" id="IPR001128">
    <property type="entry name" value="Cyt_P450"/>
</dbReference>
<evidence type="ECO:0000256" key="2">
    <source>
        <dbReference type="ARBA" id="ARBA00004174"/>
    </source>
</evidence>
<proteinExistence type="inferred from homology"/>
<dbReference type="OrthoDB" id="1470350at2759"/>
<evidence type="ECO:0000256" key="9">
    <source>
        <dbReference type="ARBA" id="ARBA00023002"/>
    </source>
</evidence>
<keyword evidence="9" id="KW-0560">Oxidoreductase</keyword>
<dbReference type="PRINTS" id="PR00385">
    <property type="entry name" value="P450"/>
</dbReference>
<dbReference type="InterPro" id="IPR036396">
    <property type="entry name" value="Cyt_P450_sf"/>
</dbReference>
<dbReference type="GO" id="GO:0016705">
    <property type="term" value="F:oxidoreductase activity, acting on paired donors, with incorporation or reduction of molecular oxygen"/>
    <property type="evidence" value="ECO:0007669"/>
    <property type="project" value="InterPro"/>
</dbReference>
<keyword evidence="7" id="KW-0256">Endoplasmic reticulum</keyword>
<evidence type="ECO:0000256" key="12">
    <source>
        <dbReference type="ARBA" id="ARBA00023136"/>
    </source>
</evidence>
<dbReference type="SUPFAM" id="SSF48264">
    <property type="entry name" value="Cytochrome P450"/>
    <property type="match status" value="1"/>
</dbReference>
<keyword evidence="8" id="KW-0492">Microsome</keyword>
<comment type="subcellular location">
    <subcellularLocation>
        <location evidence="3">Endoplasmic reticulum membrane</location>
        <topology evidence="3">Peripheral membrane protein</topology>
    </subcellularLocation>
    <subcellularLocation>
        <location evidence="2">Microsome membrane</location>
        <topology evidence="2">Peripheral membrane protein</topology>
    </subcellularLocation>
</comment>